<dbReference type="GO" id="GO:0055085">
    <property type="term" value="P:transmembrane transport"/>
    <property type="evidence" value="ECO:0007669"/>
    <property type="project" value="InterPro"/>
</dbReference>
<dbReference type="OrthoDB" id="9810086at2"/>
<reference evidence="9 10" key="1">
    <citation type="submission" date="2019-03" db="EMBL/GenBank/DDBJ databases">
        <title>This is whole genome sequence of Paenibacillus sp MS74 strain.</title>
        <authorList>
            <person name="Trinh H.N."/>
        </authorList>
    </citation>
    <scope>NUCLEOTIDE SEQUENCE [LARGE SCALE GENOMIC DNA]</scope>
    <source>
        <strain evidence="9 10">MS74</strain>
    </source>
</reference>
<dbReference type="PANTHER" id="PTHR32243">
    <property type="entry name" value="MALTOSE TRANSPORT SYSTEM PERMEASE-RELATED"/>
    <property type="match status" value="1"/>
</dbReference>
<evidence type="ECO:0000256" key="2">
    <source>
        <dbReference type="ARBA" id="ARBA00022448"/>
    </source>
</evidence>
<dbReference type="AlphaFoldDB" id="A0A4R5KDX8"/>
<gene>
    <name evidence="9" type="ORF">E1757_26255</name>
</gene>
<proteinExistence type="inferred from homology"/>
<keyword evidence="4 7" id="KW-0812">Transmembrane</keyword>
<comment type="subcellular location">
    <subcellularLocation>
        <location evidence="1 7">Cell membrane</location>
        <topology evidence="1 7">Multi-pass membrane protein</topology>
    </subcellularLocation>
</comment>
<evidence type="ECO:0000256" key="7">
    <source>
        <dbReference type="RuleBase" id="RU363032"/>
    </source>
</evidence>
<comment type="caution">
    <text evidence="9">The sequence shown here is derived from an EMBL/GenBank/DDBJ whole genome shotgun (WGS) entry which is preliminary data.</text>
</comment>
<feature type="transmembrane region" description="Helical" evidence="7">
    <location>
        <begin position="109"/>
        <end position="130"/>
    </location>
</feature>
<feature type="transmembrane region" description="Helical" evidence="7">
    <location>
        <begin position="142"/>
        <end position="165"/>
    </location>
</feature>
<dbReference type="SUPFAM" id="SSF161098">
    <property type="entry name" value="MetI-like"/>
    <property type="match status" value="1"/>
</dbReference>
<sequence>MKRNKLRGSMGDIVTYLVLLIASLAVLVPVLWMISTSLKSPEDTFSTPPQWLPGHPTVDAFKRIWSDYPFGTYFANSLIVVIGATVVSLLFSTLAGFGTSRFHFRGKGTYLTFLLVTQMFPSIMLLIPMYKIMTQLGLINTLLGLIVTYITFTIPICSWMMLGYFDTISKELDQAASIDGCSKFRTFWQIILPLALPGVVATAIYSFIVGWNEYLFAVILMSSENMKTIPVGVGQLVSLNKIEWNDLMAASLIATLPVSVIFIFLQKFMINSLTAGAIK</sequence>
<dbReference type="EMBL" id="SMRT01000016">
    <property type="protein sequence ID" value="TDF93443.1"/>
    <property type="molecule type" value="Genomic_DNA"/>
</dbReference>
<dbReference type="PROSITE" id="PS50928">
    <property type="entry name" value="ABC_TM1"/>
    <property type="match status" value="1"/>
</dbReference>
<dbReference type="InterPro" id="IPR000515">
    <property type="entry name" value="MetI-like"/>
</dbReference>
<organism evidence="9 10">
    <name type="scientific">Paenibacillus piri</name>
    <dbReference type="NCBI Taxonomy" id="2547395"/>
    <lineage>
        <taxon>Bacteria</taxon>
        <taxon>Bacillati</taxon>
        <taxon>Bacillota</taxon>
        <taxon>Bacilli</taxon>
        <taxon>Bacillales</taxon>
        <taxon>Paenibacillaceae</taxon>
        <taxon>Paenibacillus</taxon>
    </lineage>
</organism>
<evidence type="ECO:0000313" key="9">
    <source>
        <dbReference type="EMBL" id="TDF93443.1"/>
    </source>
</evidence>
<keyword evidence="3" id="KW-1003">Cell membrane</keyword>
<feature type="domain" description="ABC transmembrane type-1" evidence="8">
    <location>
        <begin position="74"/>
        <end position="265"/>
    </location>
</feature>
<dbReference type="RefSeq" id="WP_133233799.1">
    <property type="nucleotide sequence ID" value="NZ_SMRT01000016.1"/>
</dbReference>
<keyword evidence="2 7" id="KW-0813">Transport</keyword>
<evidence type="ECO:0000256" key="6">
    <source>
        <dbReference type="ARBA" id="ARBA00023136"/>
    </source>
</evidence>
<dbReference type="GO" id="GO:0005886">
    <property type="term" value="C:plasma membrane"/>
    <property type="evidence" value="ECO:0007669"/>
    <property type="project" value="UniProtKB-SubCell"/>
</dbReference>
<evidence type="ECO:0000256" key="3">
    <source>
        <dbReference type="ARBA" id="ARBA00022475"/>
    </source>
</evidence>
<dbReference type="InterPro" id="IPR050901">
    <property type="entry name" value="BP-dep_ABC_trans_perm"/>
</dbReference>
<dbReference type="CDD" id="cd06261">
    <property type="entry name" value="TM_PBP2"/>
    <property type="match status" value="1"/>
</dbReference>
<dbReference type="Proteomes" id="UP000295636">
    <property type="component" value="Unassembled WGS sequence"/>
</dbReference>
<feature type="transmembrane region" description="Helical" evidence="7">
    <location>
        <begin position="12"/>
        <end position="34"/>
    </location>
</feature>
<keyword evidence="10" id="KW-1185">Reference proteome</keyword>
<accession>A0A4R5KDX8</accession>
<evidence type="ECO:0000256" key="1">
    <source>
        <dbReference type="ARBA" id="ARBA00004651"/>
    </source>
</evidence>
<dbReference type="PANTHER" id="PTHR32243:SF18">
    <property type="entry name" value="INNER MEMBRANE ABC TRANSPORTER PERMEASE PROTEIN YCJP"/>
    <property type="match status" value="1"/>
</dbReference>
<evidence type="ECO:0000313" key="10">
    <source>
        <dbReference type="Proteomes" id="UP000295636"/>
    </source>
</evidence>
<keyword evidence="5 7" id="KW-1133">Transmembrane helix</keyword>
<feature type="transmembrane region" description="Helical" evidence="7">
    <location>
        <begin position="73"/>
        <end position="97"/>
    </location>
</feature>
<dbReference type="InterPro" id="IPR035906">
    <property type="entry name" value="MetI-like_sf"/>
</dbReference>
<dbReference type="Gene3D" id="1.10.3720.10">
    <property type="entry name" value="MetI-like"/>
    <property type="match status" value="1"/>
</dbReference>
<evidence type="ECO:0000259" key="8">
    <source>
        <dbReference type="PROSITE" id="PS50928"/>
    </source>
</evidence>
<evidence type="ECO:0000256" key="5">
    <source>
        <dbReference type="ARBA" id="ARBA00022989"/>
    </source>
</evidence>
<feature type="transmembrane region" description="Helical" evidence="7">
    <location>
        <begin position="247"/>
        <end position="265"/>
    </location>
</feature>
<protein>
    <submittedName>
        <fullName evidence="9">Carbohydrate ABC transporter permease</fullName>
    </submittedName>
</protein>
<name>A0A4R5KDX8_9BACL</name>
<evidence type="ECO:0000256" key="4">
    <source>
        <dbReference type="ARBA" id="ARBA00022692"/>
    </source>
</evidence>
<comment type="similarity">
    <text evidence="7">Belongs to the binding-protein-dependent transport system permease family.</text>
</comment>
<keyword evidence="6 7" id="KW-0472">Membrane</keyword>
<dbReference type="Pfam" id="PF00528">
    <property type="entry name" value="BPD_transp_1"/>
    <property type="match status" value="1"/>
</dbReference>
<feature type="transmembrane region" description="Helical" evidence="7">
    <location>
        <begin position="186"/>
        <end position="208"/>
    </location>
</feature>